<evidence type="ECO:0000313" key="2">
    <source>
        <dbReference type="EMBL" id="GJD51051.1"/>
    </source>
</evidence>
<feature type="compositionally biased region" description="Basic and acidic residues" evidence="1">
    <location>
        <begin position="161"/>
        <end position="171"/>
    </location>
</feature>
<evidence type="ECO:0000256" key="1">
    <source>
        <dbReference type="SAM" id="MobiDB-lite"/>
    </source>
</evidence>
<accession>A0ABQ4R2J1</accession>
<protein>
    <submittedName>
        <fullName evidence="2">Uncharacterized protein</fullName>
    </submittedName>
</protein>
<gene>
    <name evidence="2" type="ORF">OPKNFCMD_3802</name>
</gene>
<feature type="compositionally biased region" description="Gly residues" evidence="1">
    <location>
        <begin position="185"/>
        <end position="195"/>
    </location>
</feature>
<name>A0ABQ4R2J1_9HYPH</name>
<dbReference type="EMBL" id="BPQH01000011">
    <property type="protein sequence ID" value="GJD51051.1"/>
    <property type="molecule type" value="Genomic_DNA"/>
</dbReference>
<organism evidence="2 3">
    <name type="scientific">Methylobacterium crusticola</name>
    <dbReference type="NCBI Taxonomy" id="1697972"/>
    <lineage>
        <taxon>Bacteria</taxon>
        <taxon>Pseudomonadati</taxon>
        <taxon>Pseudomonadota</taxon>
        <taxon>Alphaproteobacteria</taxon>
        <taxon>Hyphomicrobiales</taxon>
        <taxon>Methylobacteriaceae</taxon>
        <taxon>Methylobacterium</taxon>
    </lineage>
</organism>
<keyword evidence="3" id="KW-1185">Reference proteome</keyword>
<reference evidence="2" key="2">
    <citation type="submission" date="2021-08" db="EMBL/GenBank/DDBJ databases">
        <authorList>
            <person name="Tani A."/>
            <person name="Ola A."/>
            <person name="Ogura Y."/>
            <person name="Katsura K."/>
            <person name="Hayashi T."/>
        </authorList>
    </citation>
    <scope>NUCLEOTIDE SEQUENCE</scope>
    <source>
        <strain evidence="2">KCTC 52305</strain>
    </source>
</reference>
<evidence type="ECO:0000313" key="3">
    <source>
        <dbReference type="Proteomes" id="UP001055167"/>
    </source>
</evidence>
<feature type="region of interest" description="Disordered" evidence="1">
    <location>
        <begin position="59"/>
        <end position="256"/>
    </location>
</feature>
<comment type="caution">
    <text evidence="2">The sequence shown here is derived from an EMBL/GenBank/DDBJ whole genome shotgun (WGS) entry which is preliminary data.</text>
</comment>
<feature type="compositionally biased region" description="Basic and acidic residues" evidence="1">
    <location>
        <begin position="231"/>
        <end position="241"/>
    </location>
</feature>
<sequence>MVHSAHGQGVSLLGCGSGLVAAALAARVRAARAHGALRSRHGAGSARPLGHPRHLQRGARLPALPSGDDGGAAALRLQPRPVLVASARPGLRGTGRRHGGDRPEPAGLPHHRRLPQAPPRGPVGPIRAGAAPVPRGWSGPVRPRGGGRDQGEGQRLPPQGDELRTHEDRRAGPGRRSRRLVGASARGGHGRGCGAGREPTGRRDAGLDGRQAATAGDDPRRQGRAGSGSDRSARPRGRERSGCILGHALAGSAPAR</sequence>
<dbReference type="Proteomes" id="UP001055167">
    <property type="component" value="Unassembled WGS sequence"/>
</dbReference>
<proteinExistence type="predicted"/>
<reference evidence="2" key="1">
    <citation type="journal article" date="2021" name="Front. Microbiol.">
        <title>Comprehensive Comparative Genomics and Phenotyping of Methylobacterium Species.</title>
        <authorList>
            <person name="Alessa O."/>
            <person name="Ogura Y."/>
            <person name="Fujitani Y."/>
            <person name="Takami H."/>
            <person name="Hayashi T."/>
            <person name="Sahin N."/>
            <person name="Tani A."/>
        </authorList>
    </citation>
    <scope>NUCLEOTIDE SEQUENCE</scope>
    <source>
        <strain evidence="2">KCTC 52305</strain>
    </source>
</reference>